<dbReference type="OrthoDB" id="9892277at2759"/>
<dbReference type="AlphaFoldDB" id="A0A2G9SG76"/>
<protein>
    <submittedName>
        <fullName evidence="2">Uncharacterized protein</fullName>
    </submittedName>
</protein>
<proteinExistence type="predicted"/>
<accession>A0A2G9SG76</accession>
<dbReference type="Proteomes" id="UP000228934">
    <property type="component" value="Unassembled WGS sequence"/>
</dbReference>
<feature type="compositionally biased region" description="Polar residues" evidence="1">
    <location>
        <begin position="91"/>
        <end position="107"/>
    </location>
</feature>
<organism evidence="2 3">
    <name type="scientific">Aquarana catesbeiana</name>
    <name type="common">American bullfrog</name>
    <name type="synonym">Rana catesbeiana</name>
    <dbReference type="NCBI Taxonomy" id="8400"/>
    <lineage>
        <taxon>Eukaryota</taxon>
        <taxon>Metazoa</taxon>
        <taxon>Chordata</taxon>
        <taxon>Craniata</taxon>
        <taxon>Vertebrata</taxon>
        <taxon>Euteleostomi</taxon>
        <taxon>Amphibia</taxon>
        <taxon>Batrachia</taxon>
        <taxon>Anura</taxon>
        <taxon>Neobatrachia</taxon>
        <taxon>Ranoidea</taxon>
        <taxon>Ranidae</taxon>
        <taxon>Aquarana</taxon>
    </lineage>
</organism>
<name>A0A2G9SG76_AQUCT</name>
<gene>
    <name evidence="2" type="ORF">AB205_0217500</name>
</gene>
<reference evidence="3" key="1">
    <citation type="journal article" date="2017" name="Nat. Commun.">
        <title>The North American bullfrog draft genome provides insight into hormonal regulation of long noncoding RNA.</title>
        <authorList>
            <person name="Hammond S.A."/>
            <person name="Warren R.L."/>
            <person name="Vandervalk B.P."/>
            <person name="Kucuk E."/>
            <person name="Khan H."/>
            <person name="Gibb E.A."/>
            <person name="Pandoh P."/>
            <person name="Kirk H."/>
            <person name="Zhao Y."/>
            <person name="Jones M."/>
            <person name="Mungall A.J."/>
            <person name="Coope R."/>
            <person name="Pleasance S."/>
            <person name="Moore R.A."/>
            <person name="Holt R.A."/>
            <person name="Round J.M."/>
            <person name="Ohora S."/>
            <person name="Walle B.V."/>
            <person name="Veldhoen N."/>
            <person name="Helbing C.C."/>
            <person name="Birol I."/>
        </authorList>
    </citation>
    <scope>NUCLEOTIDE SEQUENCE [LARGE SCALE GENOMIC DNA]</scope>
</reference>
<evidence type="ECO:0000256" key="1">
    <source>
        <dbReference type="SAM" id="MobiDB-lite"/>
    </source>
</evidence>
<evidence type="ECO:0000313" key="3">
    <source>
        <dbReference type="Proteomes" id="UP000228934"/>
    </source>
</evidence>
<feature type="region of interest" description="Disordered" evidence="1">
    <location>
        <begin position="86"/>
        <end position="137"/>
    </location>
</feature>
<feature type="region of interest" description="Disordered" evidence="1">
    <location>
        <begin position="175"/>
        <end position="230"/>
    </location>
</feature>
<sequence length="230" mass="25043">MMLTIFFSLQQSIPDISKSSSGLFSKRTSLDGNCLDSSQDTDSGLNLEFLASCHKSSRSNSPTFYEAQRIVCTDVPLTTTRELDSIDTDVHYQTSASLQKSRSNSPSMPEAHRNPELETSAPNVPSETHRGQSIPVLGKNADIDPAVAVKTQVPTGYSIPTVVGLNVVSRRIASPELSQGPPHNAVLNVSPNSASKRPHSPIPELSPKRIKDTQKSLTLLKYSREETQNK</sequence>
<evidence type="ECO:0000313" key="2">
    <source>
        <dbReference type="EMBL" id="PIO39094.1"/>
    </source>
</evidence>
<keyword evidence="3" id="KW-1185">Reference proteome</keyword>
<dbReference type="EMBL" id="KV924023">
    <property type="protein sequence ID" value="PIO39094.1"/>
    <property type="molecule type" value="Genomic_DNA"/>
</dbReference>